<dbReference type="EMBL" id="SHOA02000037">
    <property type="protein sequence ID" value="TDH72019.1"/>
    <property type="molecule type" value="Genomic_DNA"/>
</dbReference>
<evidence type="ECO:0000313" key="1">
    <source>
        <dbReference type="EMBL" id="TDH72019.1"/>
    </source>
</evidence>
<sequence length="60" mass="6428">MTVSKSLEIPVGVLTEEMVSFISAAVGARKKSLDEVSAVATSESNFETELRSRSAVLKLK</sequence>
<reference evidence="1 2" key="1">
    <citation type="journal article" date="2021" name="Genome Biol.">
        <title>AFLAP: assembly-free linkage analysis pipeline using k-mers from genome sequencing data.</title>
        <authorList>
            <person name="Fletcher K."/>
            <person name="Zhang L."/>
            <person name="Gil J."/>
            <person name="Han R."/>
            <person name="Cavanaugh K."/>
            <person name="Michelmore R."/>
        </authorList>
    </citation>
    <scope>NUCLEOTIDE SEQUENCE [LARGE SCALE GENOMIC DNA]</scope>
    <source>
        <strain evidence="1 2">SF5</strain>
    </source>
</reference>
<protein>
    <submittedName>
        <fullName evidence="1">Uncharacterized protein</fullName>
    </submittedName>
</protein>
<evidence type="ECO:0000313" key="2">
    <source>
        <dbReference type="Proteomes" id="UP000294530"/>
    </source>
</evidence>
<dbReference type="Proteomes" id="UP000294530">
    <property type="component" value="Unassembled WGS sequence"/>
</dbReference>
<accession>A0A976IHS4</accession>
<organism evidence="1 2">
    <name type="scientific">Bremia lactucae</name>
    <name type="common">Lettuce downy mildew</name>
    <dbReference type="NCBI Taxonomy" id="4779"/>
    <lineage>
        <taxon>Eukaryota</taxon>
        <taxon>Sar</taxon>
        <taxon>Stramenopiles</taxon>
        <taxon>Oomycota</taxon>
        <taxon>Peronosporomycetes</taxon>
        <taxon>Peronosporales</taxon>
        <taxon>Peronosporaceae</taxon>
        <taxon>Bremia</taxon>
    </lineage>
</organism>
<name>A0A976IHS4_BRELC</name>
<dbReference type="AlphaFoldDB" id="A0A976IHS4"/>
<gene>
    <name evidence="1" type="ORF">CCR75_000127</name>
</gene>
<dbReference type="KEGG" id="blac:94343906"/>
<dbReference type="RefSeq" id="XP_067821518.1">
    <property type="nucleotide sequence ID" value="XM_067958235.1"/>
</dbReference>
<dbReference type="GeneID" id="94343906"/>
<comment type="caution">
    <text evidence="1">The sequence shown here is derived from an EMBL/GenBank/DDBJ whole genome shotgun (WGS) entry which is preliminary data.</text>
</comment>
<keyword evidence="2" id="KW-1185">Reference proteome</keyword>
<proteinExistence type="predicted"/>